<gene>
    <name evidence="4" type="ORF">SAMN05421870_111200</name>
</gene>
<dbReference type="InterPro" id="IPR016181">
    <property type="entry name" value="Acyl_CoA_acyltransferase"/>
</dbReference>
<dbReference type="PANTHER" id="PTHR43877:SF2">
    <property type="entry name" value="AMINOALKYLPHOSPHONATE N-ACETYLTRANSFERASE-RELATED"/>
    <property type="match status" value="1"/>
</dbReference>
<keyword evidence="2" id="KW-0012">Acyltransferase</keyword>
<dbReference type="GO" id="GO:0016747">
    <property type="term" value="F:acyltransferase activity, transferring groups other than amino-acyl groups"/>
    <property type="evidence" value="ECO:0007669"/>
    <property type="project" value="InterPro"/>
</dbReference>
<dbReference type="Gene3D" id="3.40.630.30">
    <property type="match status" value="1"/>
</dbReference>
<accession>A0A1H9VDI4</accession>
<evidence type="ECO:0000256" key="1">
    <source>
        <dbReference type="ARBA" id="ARBA00022679"/>
    </source>
</evidence>
<dbReference type="InterPro" id="IPR000182">
    <property type="entry name" value="GNAT_dom"/>
</dbReference>
<dbReference type="STRING" id="943816.AN217_26395"/>
<evidence type="ECO:0000256" key="2">
    <source>
        <dbReference type="ARBA" id="ARBA00023315"/>
    </source>
</evidence>
<proteinExistence type="predicted"/>
<evidence type="ECO:0000313" key="4">
    <source>
        <dbReference type="EMBL" id="SES19648.1"/>
    </source>
</evidence>
<dbReference type="EMBL" id="FOGO01000011">
    <property type="protein sequence ID" value="SES19648.1"/>
    <property type="molecule type" value="Genomic_DNA"/>
</dbReference>
<keyword evidence="5" id="KW-1185">Reference proteome</keyword>
<dbReference type="Proteomes" id="UP000182841">
    <property type="component" value="Unassembled WGS sequence"/>
</dbReference>
<dbReference type="PROSITE" id="PS51186">
    <property type="entry name" value="GNAT"/>
    <property type="match status" value="1"/>
</dbReference>
<name>A0A1H9VDI4_9ACTN</name>
<keyword evidence="1 4" id="KW-0808">Transferase</keyword>
<dbReference type="AlphaFoldDB" id="A0A1H9VDI4"/>
<dbReference type="InterPro" id="IPR050832">
    <property type="entry name" value="Bact_Acetyltransf"/>
</dbReference>
<reference evidence="5" key="1">
    <citation type="submission" date="2016-10" db="EMBL/GenBank/DDBJ databases">
        <authorList>
            <person name="Varghese N."/>
            <person name="Submissions S."/>
        </authorList>
    </citation>
    <scope>NUCLEOTIDE SEQUENCE [LARGE SCALE GENOMIC DNA]</scope>
    <source>
        <strain evidence="5">CGMCC 4.6825</strain>
    </source>
</reference>
<feature type="domain" description="N-acetyltransferase" evidence="3">
    <location>
        <begin position="17"/>
        <end position="161"/>
    </location>
</feature>
<evidence type="ECO:0000313" key="5">
    <source>
        <dbReference type="Proteomes" id="UP000182841"/>
    </source>
</evidence>
<dbReference type="PANTHER" id="PTHR43877">
    <property type="entry name" value="AMINOALKYLPHOSPHONATE N-ACETYLTRANSFERASE-RELATED-RELATED"/>
    <property type="match status" value="1"/>
</dbReference>
<evidence type="ECO:0000259" key="3">
    <source>
        <dbReference type="PROSITE" id="PS51186"/>
    </source>
</evidence>
<dbReference type="SUPFAM" id="SSF55729">
    <property type="entry name" value="Acyl-CoA N-acyltransferases (Nat)"/>
    <property type="match status" value="1"/>
</dbReference>
<organism evidence="4 5">
    <name type="scientific">Streptomyces qinglanensis</name>
    <dbReference type="NCBI Taxonomy" id="943816"/>
    <lineage>
        <taxon>Bacteria</taxon>
        <taxon>Bacillati</taxon>
        <taxon>Actinomycetota</taxon>
        <taxon>Actinomycetes</taxon>
        <taxon>Kitasatosporales</taxon>
        <taxon>Streptomycetaceae</taxon>
        <taxon>Streptomyces</taxon>
    </lineage>
</organism>
<protein>
    <submittedName>
        <fullName evidence="4">Acetyltransferase (GNAT) family protein</fullName>
    </submittedName>
</protein>
<dbReference type="Pfam" id="PF00583">
    <property type="entry name" value="Acetyltransf_1"/>
    <property type="match status" value="1"/>
</dbReference>
<sequence>MTWTIEPEPVQSPAAVATVRTYIGEIAGRYYGRPATEQEIDAALAAEPDDALTPPAGAFLLARGHADGAVAGCAAVLMMTPTTAELRRIWVAPHARKGGLGKLLVDTAERTAARMGAATVRLDTRHDLVEARRLYARLGYEEIAPFNDSPYADHWFGKQLTPAPVPPQERTAVPE</sequence>
<dbReference type="CDD" id="cd04301">
    <property type="entry name" value="NAT_SF"/>
    <property type="match status" value="1"/>
</dbReference>
<dbReference type="RefSeq" id="WP_075002182.1">
    <property type="nucleotide sequence ID" value="NZ_FOGO01000011.1"/>
</dbReference>